<comment type="caution">
    <text evidence="2">The sequence shown here is derived from an EMBL/GenBank/DDBJ whole genome shotgun (WGS) entry which is preliminary data.</text>
</comment>
<dbReference type="RefSeq" id="WP_381536953.1">
    <property type="nucleotide sequence ID" value="NZ_JBHUGI010000024.1"/>
</dbReference>
<evidence type="ECO:0000313" key="3">
    <source>
        <dbReference type="Proteomes" id="UP001597218"/>
    </source>
</evidence>
<feature type="coiled-coil region" evidence="1">
    <location>
        <begin position="190"/>
        <end position="217"/>
    </location>
</feature>
<sequence>MESDNERTRRIQEVLLEDPLYAVLRNTPEEHTLYSEAYLEEIIEKELYSTIEVARFFGVSIKQVRYYIKPFETYIFSSEENPSSQSVIRLTFTAILKLRMILLLKDEYRVKGLSNLLGINEEEDINPHTFSSQDELLKKVERLSNIVNGIVGTGLFEVKQEGNEKQEIAISLEFIQEQVLTVSGDSNAQIEEIKALALHYSQENESLKKQLEEIREQRITDVAISIRERSVENKIIAHLHAEAVDEFFHQKKFGRLKKIFNSSAIENEKELFIADYIHRYLNDRLKLKIETYHELPLIG</sequence>
<evidence type="ECO:0000313" key="2">
    <source>
        <dbReference type="EMBL" id="MFD1927992.1"/>
    </source>
</evidence>
<dbReference type="EMBL" id="JBHUGI010000024">
    <property type="protein sequence ID" value="MFD1927992.1"/>
    <property type="molecule type" value="Genomic_DNA"/>
</dbReference>
<gene>
    <name evidence="2" type="ORF">ACFSFY_07970</name>
</gene>
<accession>A0ABW4SES0</accession>
<keyword evidence="3" id="KW-1185">Reference proteome</keyword>
<evidence type="ECO:0000256" key="1">
    <source>
        <dbReference type="SAM" id="Coils"/>
    </source>
</evidence>
<keyword evidence="1" id="KW-0175">Coiled coil</keyword>
<protein>
    <submittedName>
        <fullName evidence="2">Uncharacterized protein</fullName>
    </submittedName>
</protein>
<name>A0ABW4SES0_9BACL</name>
<reference evidence="3" key="1">
    <citation type="journal article" date="2019" name="Int. J. Syst. Evol. Microbiol.">
        <title>The Global Catalogue of Microorganisms (GCM) 10K type strain sequencing project: providing services to taxonomists for standard genome sequencing and annotation.</title>
        <authorList>
            <consortium name="The Broad Institute Genomics Platform"/>
            <consortium name="The Broad Institute Genome Sequencing Center for Infectious Disease"/>
            <person name="Wu L."/>
            <person name="Ma J."/>
        </authorList>
    </citation>
    <scope>NUCLEOTIDE SEQUENCE [LARGE SCALE GENOMIC DNA]</scope>
    <source>
        <strain evidence="3">CGMCC 4.7177</strain>
    </source>
</reference>
<dbReference type="Proteomes" id="UP001597218">
    <property type="component" value="Unassembled WGS sequence"/>
</dbReference>
<organism evidence="2 3">
    <name type="scientific">Sporosarcina siberiensis</name>
    <dbReference type="NCBI Taxonomy" id="1365606"/>
    <lineage>
        <taxon>Bacteria</taxon>
        <taxon>Bacillati</taxon>
        <taxon>Bacillota</taxon>
        <taxon>Bacilli</taxon>
        <taxon>Bacillales</taxon>
        <taxon>Caryophanaceae</taxon>
        <taxon>Sporosarcina</taxon>
    </lineage>
</organism>
<proteinExistence type="predicted"/>